<evidence type="ECO:0000313" key="2">
    <source>
        <dbReference type="Proteomes" id="UP001521137"/>
    </source>
</evidence>
<evidence type="ECO:0000313" key="1">
    <source>
        <dbReference type="EMBL" id="MCF2947185.1"/>
    </source>
</evidence>
<dbReference type="Pfam" id="PF03783">
    <property type="entry name" value="CsgG"/>
    <property type="match status" value="1"/>
</dbReference>
<accession>A0ABS9D367</accession>
<dbReference type="Proteomes" id="UP001521137">
    <property type="component" value="Unassembled WGS sequence"/>
</dbReference>
<name>A0ABS9D367_9ALTE</name>
<sequence length="454" mass="48540">MHQSMFYTKKGLDGSSLIRSKFKKLVAMTLLTTMIAGCMSTAPKMGDTEGNTVTGGAGGANADGSNASLEKCDETLGTLSIFEDTSLTWWRDYRSRYPKLGSTLPVVRLMIQQSNCFVVVERGAVMAAMNRERQLMQSGQLRSGSNIGGGQMVAADFTLSPSIQFSAEGTKGLQAIGGALLGGLGSLVGGGLKKNEASTTLLLIENRSGVQVSAAQGSAGNWDFNIFGGLFAGPVAGGARGFSSTPEGKIITAAFADSFNQMVKALRNYKAQQVKGGLGKGGRLTIGGEDDKMPEATNGASVIPAPKATPVYVAPPVEVKHTVSRDRNQNFNIDEYDEDALKDYYNSLKNAATMISAFATGEAALAADDKHKGMFQTAINMFSSQLESHKIELESWPMSAKQEAWRVMGKRIESHTSSFNKYKKLALENETLEPHVRNLLDSITLITKESLLGE</sequence>
<gene>
    <name evidence="1" type="ORF">L0668_03635</name>
</gene>
<keyword evidence="2" id="KW-1185">Reference proteome</keyword>
<proteinExistence type="predicted"/>
<dbReference type="RefSeq" id="WP_235310719.1">
    <property type="nucleotide sequence ID" value="NZ_JAKGAS010000002.1"/>
</dbReference>
<organism evidence="1 2">
    <name type="scientific">Paraglaciecola algarum</name>
    <dbReference type="NCBI Taxonomy" id="3050085"/>
    <lineage>
        <taxon>Bacteria</taxon>
        <taxon>Pseudomonadati</taxon>
        <taxon>Pseudomonadota</taxon>
        <taxon>Gammaproteobacteria</taxon>
        <taxon>Alteromonadales</taxon>
        <taxon>Alteromonadaceae</taxon>
        <taxon>Paraglaciecola</taxon>
    </lineage>
</organism>
<dbReference type="InterPro" id="IPR005534">
    <property type="entry name" value="Curli_assmbl/transp-comp_CsgG"/>
</dbReference>
<protein>
    <recommendedName>
        <fullName evidence="3">Curli production assembly/transport component CsgG</fullName>
    </recommendedName>
</protein>
<dbReference type="EMBL" id="JAKGAS010000002">
    <property type="protein sequence ID" value="MCF2947185.1"/>
    <property type="molecule type" value="Genomic_DNA"/>
</dbReference>
<reference evidence="1 2" key="1">
    <citation type="submission" date="2022-01" db="EMBL/GenBank/DDBJ databases">
        <title>Paraglaciecola sp. G1-23.</title>
        <authorList>
            <person name="Jin M.S."/>
            <person name="Han D.M."/>
            <person name="Kim H.M."/>
            <person name="Jeon C.O."/>
        </authorList>
    </citation>
    <scope>NUCLEOTIDE SEQUENCE [LARGE SCALE GENOMIC DNA]</scope>
    <source>
        <strain evidence="1 2">G1-23</strain>
    </source>
</reference>
<evidence type="ECO:0008006" key="3">
    <source>
        <dbReference type="Google" id="ProtNLM"/>
    </source>
</evidence>
<comment type="caution">
    <text evidence="1">The sequence shown here is derived from an EMBL/GenBank/DDBJ whole genome shotgun (WGS) entry which is preliminary data.</text>
</comment>